<dbReference type="EMBL" id="CP044328">
    <property type="protein sequence ID" value="QGM95502.1"/>
    <property type="molecule type" value="Genomic_DNA"/>
</dbReference>
<evidence type="ECO:0000313" key="3">
    <source>
        <dbReference type="Proteomes" id="UP000424673"/>
    </source>
</evidence>
<dbReference type="SMART" id="SM00347">
    <property type="entry name" value="HTH_MARR"/>
    <property type="match status" value="1"/>
</dbReference>
<dbReference type="InterPro" id="IPR036390">
    <property type="entry name" value="WH_DNA-bd_sf"/>
</dbReference>
<dbReference type="Pfam" id="PF12802">
    <property type="entry name" value="MarR_2"/>
    <property type="match status" value="1"/>
</dbReference>
<sequence length="121" mass="13383">MEKEGVTVAEWVFLRVLYDANRIAPSMLAERMGMTRGAISKLAERLGEKGLVEHEANPTDRRAQVLALTHAGRAMVPALAEIADANDAAFFKMLAPDEQRALRALLMKIVLERKLTKAPID</sequence>
<dbReference type="InterPro" id="IPR000835">
    <property type="entry name" value="HTH_MarR-typ"/>
</dbReference>
<dbReference type="PANTHER" id="PTHR33164:SF43">
    <property type="entry name" value="HTH-TYPE TRANSCRIPTIONAL REPRESSOR YETL"/>
    <property type="match status" value="1"/>
</dbReference>
<proteinExistence type="predicted"/>
<reference evidence="2 3" key="2">
    <citation type="journal article" date="2021" name="AMB Express">
        <title>Isolation and characterisation of Methylocystis spp. for poly-3-hydroxybutyrate production using waste methane feedstocks.</title>
        <authorList>
            <person name="Rumah B.L."/>
            <person name="Stead C.E."/>
            <person name="Claxton Stevens B.H."/>
            <person name="Minton N.P."/>
            <person name="Grosse-Honebrink A."/>
            <person name="Zhang Y."/>
        </authorList>
    </citation>
    <scope>NUCLEOTIDE SEQUENCE [LARGE SCALE GENOMIC DNA]</scope>
    <source>
        <strain evidence="2 3">BRCS1</strain>
    </source>
</reference>
<organism evidence="2 3">
    <name type="scientific">Methylocystis rosea</name>
    <dbReference type="NCBI Taxonomy" id="173366"/>
    <lineage>
        <taxon>Bacteria</taxon>
        <taxon>Pseudomonadati</taxon>
        <taxon>Pseudomonadota</taxon>
        <taxon>Alphaproteobacteria</taxon>
        <taxon>Hyphomicrobiales</taxon>
        <taxon>Methylocystaceae</taxon>
        <taxon>Methylocystis</taxon>
    </lineage>
</organism>
<dbReference type="InterPro" id="IPR036388">
    <property type="entry name" value="WH-like_DNA-bd_sf"/>
</dbReference>
<dbReference type="PANTHER" id="PTHR33164">
    <property type="entry name" value="TRANSCRIPTIONAL REGULATOR, MARR FAMILY"/>
    <property type="match status" value="1"/>
</dbReference>
<protein>
    <submittedName>
        <fullName evidence="2">MarR family transcriptional regulator</fullName>
    </submittedName>
</protein>
<dbReference type="SUPFAM" id="SSF46785">
    <property type="entry name" value="Winged helix' DNA-binding domain"/>
    <property type="match status" value="1"/>
</dbReference>
<name>A0ABX6EL23_9HYPH</name>
<feature type="domain" description="HTH marR-type" evidence="1">
    <location>
        <begin position="1"/>
        <end position="111"/>
    </location>
</feature>
<dbReference type="PRINTS" id="PR00598">
    <property type="entry name" value="HTHMARR"/>
</dbReference>
<reference evidence="3" key="1">
    <citation type="submission" date="2019-09" db="EMBL/GenBank/DDBJ databases">
        <title>Isolation and complete genome sequencing of Methylocystis species.</title>
        <authorList>
            <person name="Rumah B.L."/>
            <person name="Stead C.E."/>
            <person name="Stevens B.C."/>
            <person name="Minton N.P."/>
            <person name="Grosse-Honebrink A."/>
            <person name="Zhang Y."/>
        </authorList>
    </citation>
    <scope>NUCLEOTIDE SEQUENCE [LARGE SCALE GENOMIC DNA]</scope>
    <source>
        <strain evidence="3">BRCS1</strain>
    </source>
</reference>
<keyword evidence="3" id="KW-1185">Reference proteome</keyword>
<dbReference type="Gene3D" id="1.10.10.10">
    <property type="entry name" value="Winged helix-like DNA-binding domain superfamily/Winged helix DNA-binding domain"/>
    <property type="match status" value="1"/>
</dbReference>
<dbReference type="InterPro" id="IPR039422">
    <property type="entry name" value="MarR/SlyA-like"/>
</dbReference>
<gene>
    <name evidence="2" type="ORF">F7D13_01750</name>
</gene>
<dbReference type="Proteomes" id="UP000424673">
    <property type="component" value="Chromosome"/>
</dbReference>
<evidence type="ECO:0000259" key="1">
    <source>
        <dbReference type="PROSITE" id="PS50995"/>
    </source>
</evidence>
<accession>A0ABX6EL23</accession>
<dbReference type="PROSITE" id="PS50995">
    <property type="entry name" value="HTH_MARR_2"/>
    <property type="match status" value="1"/>
</dbReference>
<evidence type="ECO:0000313" key="2">
    <source>
        <dbReference type="EMBL" id="QGM95502.1"/>
    </source>
</evidence>